<evidence type="ECO:0000313" key="1">
    <source>
        <dbReference type="EMBL" id="CAG8594641.1"/>
    </source>
</evidence>
<accession>A0A9N9GDK8</accession>
<dbReference type="OrthoDB" id="2448599at2759"/>
<keyword evidence="2" id="KW-1185">Reference proteome</keyword>
<organism evidence="1 2">
    <name type="scientific">Paraglomus occultum</name>
    <dbReference type="NCBI Taxonomy" id="144539"/>
    <lineage>
        <taxon>Eukaryota</taxon>
        <taxon>Fungi</taxon>
        <taxon>Fungi incertae sedis</taxon>
        <taxon>Mucoromycota</taxon>
        <taxon>Glomeromycotina</taxon>
        <taxon>Glomeromycetes</taxon>
        <taxon>Paraglomerales</taxon>
        <taxon>Paraglomeraceae</taxon>
        <taxon>Paraglomus</taxon>
    </lineage>
</organism>
<dbReference type="AlphaFoldDB" id="A0A9N9GDK8"/>
<evidence type="ECO:0000313" key="2">
    <source>
        <dbReference type="Proteomes" id="UP000789572"/>
    </source>
</evidence>
<reference evidence="1" key="1">
    <citation type="submission" date="2021-06" db="EMBL/GenBank/DDBJ databases">
        <authorList>
            <person name="Kallberg Y."/>
            <person name="Tangrot J."/>
            <person name="Rosling A."/>
        </authorList>
    </citation>
    <scope>NUCLEOTIDE SEQUENCE</scope>
    <source>
        <strain evidence="1">IA702</strain>
    </source>
</reference>
<gene>
    <name evidence="1" type="ORF">POCULU_LOCUS7151</name>
</gene>
<comment type="caution">
    <text evidence="1">The sequence shown here is derived from an EMBL/GenBank/DDBJ whole genome shotgun (WGS) entry which is preliminary data.</text>
</comment>
<protein>
    <submittedName>
        <fullName evidence="1">3600_t:CDS:1</fullName>
    </submittedName>
</protein>
<dbReference type="EMBL" id="CAJVPJ010001523">
    <property type="protein sequence ID" value="CAG8594641.1"/>
    <property type="molecule type" value="Genomic_DNA"/>
</dbReference>
<sequence>MWNISILDNIDFVEKTFAAYTGNVKSGNDDNNKNKQVSLFGKSDYTEHLLLTYAEIIQEFLKKESDNWSHETIKNSATDGCKVPLPNVVILRPGENPNCNANVHAACKMYFDDVGTENSDYIDVAIIRSVAYVKEYVFGLDYDILGVWDF</sequence>
<name>A0A9N9GDK8_9GLOM</name>
<dbReference type="Proteomes" id="UP000789572">
    <property type="component" value="Unassembled WGS sequence"/>
</dbReference>
<proteinExistence type="predicted"/>